<proteinExistence type="predicted"/>
<dbReference type="AlphaFoldDB" id="A0AAW2TNM5"/>
<feature type="region of interest" description="Disordered" evidence="1">
    <location>
        <begin position="18"/>
        <end position="50"/>
    </location>
</feature>
<accession>A0AAW2TNM5</accession>
<dbReference type="EMBL" id="JACGWN010000014">
    <property type="protein sequence ID" value="KAL0406024.1"/>
    <property type="molecule type" value="Genomic_DNA"/>
</dbReference>
<sequence>MILSGLFMLGKQIRLRSRGKQTTWPESTTRERMEARDLYPDLGARAGPESSRRRKYGYECAAVCCKTLGGALGGRRPSWRLVVGEGKFNEN</sequence>
<evidence type="ECO:0000313" key="2">
    <source>
        <dbReference type="EMBL" id="KAL0406024.1"/>
    </source>
</evidence>
<feature type="compositionally biased region" description="Basic and acidic residues" evidence="1">
    <location>
        <begin position="28"/>
        <end position="39"/>
    </location>
</feature>
<protein>
    <submittedName>
        <fullName evidence="2">Uncharacterized protein</fullName>
    </submittedName>
</protein>
<reference evidence="2" key="1">
    <citation type="submission" date="2020-06" db="EMBL/GenBank/DDBJ databases">
        <authorList>
            <person name="Li T."/>
            <person name="Hu X."/>
            <person name="Zhang T."/>
            <person name="Song X."/>
            <person name="Zhang H."/>
            <person name="Dai N."/>
            <person name="Sheng W."/>
            <person name="Hou X."/>
            <person name="Wei L."/>
        </authorList>
    </citation>
    <scope>NUCLEOTIDE SEQUENCE</scope>
    <source>
        <strain evidence="2">KEN1</strain>
        <tissue evidence="2">Leaf</tissue>
    </source>
</reference>
<name>A0AAW2TNM5_9LAMI</name>
<gene>
    <name evidence="2" type="ORF">Slati_3916300</name>
</gene>
<evidence type="ECO:0000256" key="1">
    <source>
        <dbReference type="SAM" id="MobiDB-lite"/>
    </source>
</evidence>
<reference evidence="2" key="2">
    <citation type="journal article" date="2024" name="Plant">
        <title>Genomic evolution and insights into agronomic trait innovations of Sesamum species.</title>
        <authorList>
            <person name="Miao H."/>
            <person name="Wang L."/>
            <person name="Qu L."/>
            <person name="Liu H."/>
            <person name="Sun Y."/>
            <person name="Le M."/>
            <person name="Wang Q."/>
            <person name="Wei S."/>
            <person name="Zheng Y."/>
            <person name="Lin W."/>
            <person name="Duan Y."/>
            <person name="Cao H."/>
            <person name="Xiong S."/>
            <person name="Wang X."/>
            <person name="Wei L."/>
            <person name="Li C."/>
            <person name="Ma Q."/>
            <person name="Ju M."/>
            <person name="Zhao R."/>
            <person name="Li G."/>
            <person name="Mu C."/>
            <person name="Tian Q."/>
            <person name="Mei H."/>
            <person name="Zhang T."/>
            <person name="Gao T."/>
            <person name="Zhang H."/>
        </authorList>
    </citation>
    <scope>NUCLEOTIDE SEQUENCE</scope>
    <source>
        <strain evidence="2">KEN1</strain>
    </source>
</reference>
<organism evidence="2">
    <name type="scientific">Sesamum latifolium</name>
    <dbReference type="NCBI Taxonomy" id="2727402"/>
    <lineage>
        <taxon>Eukaryota</taxon>
        <taxon>Viridiplantae</taxon>
        <taxon>Streptophyta</taxon>
        <taxon>Embryophyta</taxon>
        <taxon>Tracheophyta</taxon>
        <taxon>Spermatophyta</taxon>
        <taxon>Magnoliopsida</taxon>
        <taxon>eudicotyledons</taxon>
        <taxon>Gunneridae</taxon>
        <taxon>Pentapetalae</taxon>
        <taxon>asterids</taxon>
        <taxon>lamiids</taxon>
        <taxon>Lamiales</taxon>
        <taxon>Pedaliaceae</taxon>
        <taxon>Sesamum</taxon>
    </lineage>
</organism>
<comment type="caution">
    <text evidence="2">The sequence shown here is derived from an EMBL/GenBank/DDBJ whole genome shotgun (WGS) entry which is preliminary data.</text>
</comment>